<feature type="compositionally biased region" description="Low complexity" evidence="1">
    <location>
        <begin position="221"/>
        <end position="237"/>
    </location>
</feature>
<organism evidence="2 3">
    <name type="scientific">Hesseltinella vesiculosa</name>
    <dbReference type="NCBI Taxonomy" id="101127"/>
    <lineage>
        <taxon>Eukaryota</taxon>
        <taxon>Fungi</taxon>
        <taxon>Fungi incertae sedis</taxon>
        <taxon>Mucoromycota</taxon>
        <taxon>Mucoromycotina</taxon>
        <taxon>Mucoromycetes</taxon>
        <taxon>Mucorales</taxon>
        <taxon>Cunninghamellaceae</taxon>
        <taxon>Hesseltinella</taxon>
    </lineage>
</organism>
<feature type="compositionally biased region" description="Basic residues" evidence="1">
    <location>
        <begin position="370"/>
        <end position="385"/>
    </location>
</feature>
<dbReference type="AlphaFoldDB" id="A0A1X2GJP4"/>
<feature type="compositionally biased region" description="Polar residues" evidence="1">
    <location>
        <begin position="181"/>
        <end position="194"/>
    </location>
</feature>
<feature type="compositionally biased region" description="Polar residues" evidence="1">
    <location>
        <begin position="307"/>
        <end position="317"/>
    </location>
</feature>
<gene>
    <name evidence="2" type="ORF">DM01DRAFT_1022230</name>
</gene>
<protein>
    <submittedName>
        <fullName evidence="2">Uncharacterized protein</fullName>
    </submittedName>
</protein>
<comment type="caution">
    <text evidence="2">The sequence shown here is derived from an EMBL/GenBank/DDBJ whole genome shotgun (WGS) entry which is preliminary data.</text>
</comment>
<proteinExistence type="predicted"/>
<feature type="compositionally biased region" description="Polar residues" evidence="1">
    <location>
        <begin position="273"/>
        <end position="290"/>
    </location>
</feature>
<sequence length="385" mass="41160">MNHVQIEPSRTSRESVRNTWWGPIPAPSAPLPHDTFTANMHSRPFGSDPTHGQPVMSPETPLITSSQRASMSSTALPHHPPPDSHVVVNEPSAFIHDNTPAAACTFPTAMSHIDLSSGPSSQNHLDPVAAALTTDENGRPAYAHHGRSRSLPYQTLSIDGLFVDPSPTMTTSRSTTDTPTLHDQGQSLLLTQKFSPPMLRSTLNPFDDNASMDSDDDIHTHQPSSTTPPSNTSCSATDTKEEDRQAIIKDLASIAFANAGASRGRFSPPPHPLSTSQSAKLANTKPNRNLRSPPPVPPQSTKPTTRPRASQPVSQQVGDPAASPSLKRSKSLGESKCPSFMSQGAYLLATSSSSSNVAFPSQPAGDTSRLFRHRSAHAIPHKSND</sequence>
<feature type="region of interest" description="Disordered" evidence="1">
    <location>
        <begin position="352"/>
        <end position="385"/>
    </location>
</feature>
<dbReference type="Proteomes" id="UP000242146">
    <property type="component" value="Unassembled WGS sequence"/>
</dbReference>
<evidence type="ECO:0000256" key="1">
    <source>
        <dbReference type="SAM" id="MobiDB-lite"/>
    </source>
</evidence>
<feature type="region of interest" description="Disordered" evidence="1">
    <location>
        <begin position="261"/>
        <end position="337"/>
    </location>
</feature>
<feature type="region of interest" description="Disordered" evidence="1">
    <location>
        <begin position="162"/>
        <end position="241"/>
    </location>
</feature>
<keyword evidence="3" id="KW-1185">Reference proteome</keyword>
<evidence type="ECO:0000313" key="2">
    <source>
        <dbReference type="EMBL" id="ORX55557.1"/>
    </source>
</evidence>
<accession>A0A1X2GJP4</accession>
<name>A0A1X2GJP4_9FUNG</name>
<reference evidence="2 3" key="1">
    <citation type="submission" date="2016-07" db="EMBL/GenBank/DDBJ databases">
        <title>Pervasive Adenine N6-methylation of Active Genes in Fungi.</title>
        <authorList>
            <consortium name="DOE Joint Genome Institute"/>
            <person name="Mondo S.J."/>
            <person name="Dannebaum R.O."/>
            <person name="Kuo R.C."/>
            <person name="Labutti K."/>
            <person name="Haridas S."/>
            <person name="Kuo A."/>
            <person name="Salamov A."/>
            <person name="Ahrendt S.R."/>
            <person name="Lipzen A."/>
            <person name="Sullivan W."/>
            <person name="Andreopoulos W.B."/>
            <person name="Clum A."/>
            <person name="Lindquist E."/>
            <person name="Daum C."/>
            <person name="Ramamoorthy G.K."/>
            <person name="Gryganskyi A."/>
            <person name="Culley D."/>
            <person name="Magnuson J.K."/>
            <person name="James T.Y."/>
            <person name="O'Malley M.A."/>
            <person name="Stajich J.E."/>
            <person name="Spatafora J.W."/>
            <person name="Visel A."/>
            <person name="Grigoriev I.V."/>
        </authorList>
    </citation>
    <scope>NUCLEOTIDE SEQUENCE [LARGE SCALE GENOMIC DNA]</scope>
    <source>
        <strain evidence="2 3">NRRL 3301</strain>
    </source>
</reference>
<dbReference type="STRING" id="101127.A0A1X2GJP4"/>
<feature type="compositionally biased region" description="Low complexity" evidence="1">
    <location>
        <begin position="165"/>
        <end position="179"/>
    </location>
</feature>
<dbReference type="EMBL" id="MCGT01000011">
    <property type="protein sequence ID" value="ORX55557.1"/>
    <property type="molecule type" value="Genomic_DNA"/>
</dbReference>
<evidence type="ECO:0000313" key="3">
    <source>
        <dbReference type="Proteomes" id="UP000242146"/>
    </source>
</evidence>